<keyword evidence="5" id="KW-1185">Reference proteome</keyword>
<reference evidence="4 5" key="1">
    <citation type="journal article" date="2023" name="Microbiol. Spectr.">
        <title>Symbiosis of Carpenter Bees with Uncharacterized Lactic Acid Bacteria Showing NAD Auxotrophy.</title>
        <authorList>
            <person name="Kawasaki S."/>
            <person name="Ozawa K."/>
            <person name="Mori T."/>
            <person name="Yamamoto A."/>
            <person name="Ito M."/>
            <person name="Ohkuma M."/>
            <person name="Sakamoto M."/>
            <person name="Matsutani M."/>
        </authorList>
    </citation>
    <scope>NUCLEOTIDE SEQUENCE [LARGE SCALE GENOMIC DNA]</scope>
    <source>
        <strain evidence="4 5">Kim37-2</strain>
    </source>
</reference>
<keyword evidence="2" id="KW-0472">Membrane</keyword>
<proteinExistence type="predicted"/>
<dbReference type="EMBL" id="AP026798">
    <property type="protein sequence ID" value="BDR52541.1"/>
    <property type="molecule type" value="Genomic_DNA"/>
</dbReference>
<evidence type="ECO:0000256" key="3">
    <source>
        <dbReference type="SAM" id="SignalP"/>
    </source>
</evidence>
<protein>
    <recommendedName>
        <fullName evidence="6">Cell surface protein</fullName>
    </recommendedName>
</protein>
<evidence type="ECO:0000256" key="1">
    <source>
        <dbReference type="SAM" id="MobiDB-lite"/>
    </source>
</evidence>
<evidence type="ECO:0000313" key="4">
    <source>
        <dbReference type="EMBL" id="BDR52541.1"/>
    </source>
</evidence>
<feature type="region of interest" description="Disordered" evidence="1">
    <location>
        <begin position="394"/>
        <end position="452"/>
    </location>
</feature>
<gene>
    <name evidence="4" type="ORF">KIM372_04480</name>
</gene>
<evidence type="ECO:0000256" key="2">
    <source>
        <dbReference type="SAM" id="Phobius"/>
    </source>
</evidence>
<organism evidence="4 5">
    <name type="scientific">Bombiscardovia nodaiensis</name>
    <dbReference type="NCBI Taxonomy" id="2932181"/>
    <lineage>
        <taxon>Bacteria</taxon>
        <taxon>Bacillati</taxon>
        <taxon>Actinomycetota</taxon>
        <taxon>Actinomycetes</taxon>
        <taxon>Bifidobacteriales</taxon>
        <taxon>Bifidobacteriaceae</taxon>
        <taxon>Bombiscardovia</taxon>
    </lineage>
</organism>
<feature type="transmembrane region" description="Helical" evidence="2">
    <location>
        <begin position="460"/>
        <end position="479"/>
    </location>
</feature>
<feature type="compositionally biased region" description="Low complexity" evidence="1">
    <location>
        <begin position="438"/>
        <end position="448"/>
    </location>
</feature>
<evidence type="ECO:0000313" key="5">
    <source>
        <dbReference type="Proteomes" id="UP001321766"/>
    </source>
</evidence>
<dbReference type="Proteomes" id="UP001321766">
    <property type="component" value="Chromosome"/>
</dbReference>
<name>A0ABM8B6W8_9BIFI</name>
<keyword evidence="3" id="KW-0732">Signal</keyword>
<feature type="chain" id="PRO_5045389922" description="Cell surface protein" evidence="3">
    <location>
        <begin position="33"/>
        <end position="484"/>
    </location>
</feature>
<keyword evidence="2" id="KW-1133">Transmembrane helix</keyword>
<keyword evidence="2" id="KW-0812">Transmembrane</keyword>
<sequence length="484" mass="50912">MKQIVKKKWLAGAISFAAAGAMVIGAAGAASAAENTDPNASGNISISNIRISEIGAHSVGVTFDYQVNDPNGTLGVMVPVAFFEQYSSITPSKQFNYAEGYDKPLRHGPMTFGADGSFVGLDKVDDYKLSHESHTWDVYQEHELVGQATGRSWSNDLGKEQVLSSDKTSGTAHVSLTGLDPSTAYSKQGFENINGHDYTNSDANSALWAKTSELSQQHLGQATPVNMSRLLVGINTTKDFTHSDGIVTAVSVSSKTFTQPLQLFKTIAEPQPVAEDKLTNQGRNNLTPGAVNENGSARFYINSLSETGKAKVDTGQDCFWYSNIYSTPSKLTGPDGAPYTAVSKDDQGRYYFDASIPQTFSGEHTVVLADEQGEVQAWTKVNIAGTTLTQIATPPLPEPVAAPVSTQPAPAPAAPVDSKTTEDPAVQTTDKGKTVDPAAKAATASASKGELAQTGSNVRAVVGIALALMAAAAGCLAAAKRSRV</sequence>
<feature type="signal peptide" evidence="3">
    <location>
        <begin position="1"/>
        <end position="32"/>
    </location>
</feature>
<evidence type="ECO:0008006" key="6">
    <source>
        <dbReference type="Google" id="ProtNLM"/>
    </source>
</evidence>
<accession>A0ABM8B6W8</accession>